<dbReference type="SUPFAM" id="SSF47226">
    <property type="entry name" value="Histidine-containing phosphotransfer domain, HPT domain"/>
    <property type="match status" value="1"/>
</dbReference>
<dbReference type="CDD" id="cd00088">
    <property type="entry name" value="HPT"/>
    <property type="match status" value="1"/>
</dbReference>
<comment type="caution">
    <text evidence="3">The sequence shown here is derived from an EMBL/GenBank/DDBJ whole genome shotgun (WGS) entry which is preliminary data.</text>
</comment>
<dbReference type="Gene3D" id="1.20.120.160">
    <property type="entry name" value="HPT domain"/>
    <property type="match status" value="1"/>
</dbReference>
<dbReference type="GO" id="GO:0004672">
    <property type="term" value="F:protein kinase activity"/>
    <property type="evidence" value="ECO:0007669"/>
    <property type="project" value="UniProtKB-ARBA"/>
</dbReference>
<evidence type="ECO:0000313" key="3">
    <source>
        <dbReference type="EMBL" id="MCT8972768.1"/>
    </source>
</evidence>
<feature type="domain" description="HPt" evidence="2">
    <location>
        <begin position="39"/>
        <end position="116"/>
    </location>
</feature>
<gene>
    <name evidence="3" type="ORF">MUB46_12955</name>
</gene>
<name>A0AAW5QYG6_9HYPH</name>
<dbReference type="InterPro" id="IPR008207">
    <property type="entry name" value="Sig_transdc_His_kin_Hpt_dom"/>
</dbReference>
<dbReference type="Pfam" id="PF01627">
    <property type="entry name" value="Hpt"/>
    <property type="match status" value="1"/>
</dbReference>
<dbReference type="GO" id="GO:0000160">
    <property type="term" value="P:phosphorelay signal transduction system"/>
    <property type="evidence" value="ECO:0007669"/>
    <property type="project" value="UniProtKB-KW"/>
</dbReference>
<keyword evidence="1" id="KW-0902">Two-component regulatory system</keyword>
<evidence type="ECO:0000313" key="4">
    <source>
        <dbReference type="Proteomes" id="UP001320898"/>
    </source>
</evidence>
<proteinExistence type="predicted"/>
<dbReference type="AlphaFoldDB" id="A0AAW5QYG6"/>
<dbReference type="RefSeq" id="WP_261616343.1">
    <property type="nucleotide sequence ID" value="NZ_JALIDZ010000005.1"/>
</dbReference>
<sequence length="127" mass="14348">MGQFVDPYLVNETPATHEAPVDLVHLARHTFGDADLEREVLQLFMTQSRIYLNRLKEARDVENWRRAAHTIKGSARGIGAWGVAERAQTAELLGHNVDDDRSRNAIAALEREVDAVNGYIRSLFVEH</sequence>
<evidence type="ECO:0000256" key="1">
    <source>
        <dbReference type="ARBA" id="ARBA00023012"/>
    </source>
</evidence>
<accession>A0AAW5QYG6</accession>
<reference evidence="3 4" key="1">
    <citation type="submission" date="2022-04" db="EMBL/GenBank/DDBJ databases">
        <authorList>
            <person name="Ye Y.-Q."/>
            <person name="Du Z.-J."/>
        </authorList>
    </citation>
    <scope>NUCLEOTIDE SEQUENCE [LARGE SCALE GENOMIC DNA]</scope>
    <source>
        <strain evidence="3 4">A6E488</strain>
    </source>
</reference>
<dbReference type="Proteomes" id="UP001320898">
    <property type="component" value="Unassembled WGS sequence"/>
</dbReference>
<dbReference type="InterPro" id="IPR036641">
    <property type="entry name" value="HPT_dom_sf"/>
</dbReference>
<keyword evidence="4" id="KW-1185">Reference proteome</keyword>
<dbReference type="EMBL" id="JALIDZ010000005">
    <property type="protein sequence ID" value="MCT8972768.1"/>
    <property type="molecule type" value="Genomic_DNA"/>
</dbReference>
<organism evidence="3 4">
    <name type="scientific">Microbaculum marinisediminis</name>
    <dbReference type="NCBI Taxonomy" id="2931392"/>
    <lineage>
        <taxon>Bacteria</taxon>
        <taxon>Pseudomonadati</taxon>
        <taxon>Pseudomonadota</taxon>
        <taxon>Alphaproteobacteria</taxon>
        <taxon>Hyphomicrobiales</taxon>
        <taxon>Tepidamorphaceae</taxon>
        <taxon>Microbaculum</taxon>
    </lineage>
</organism>
<evidence type="ECO:0000259" key="2">
    <source>
        <dbReference type="Pfam" id="PF01627"/>
    </source>
</evidence>
<protein>
    <submittedName>
        <fullName evidence="3">Hpt domain-containing protein</fullName>
    </submittedName>
</protein>